<dbReference type="AlphaFoldDB" id="A0ABD1XJK8"/>
<feature type="region of interest" description="Disordered" evidence="1">
    <location>
        <begin position="87"/>
        <end position="117"/>
    </location>
</feature>
<sequence length="117" mass="12682">MLTTPIPSWSRQLKTCRYITELLGQVKHTLLKSVTCKEVPGSHFKYPLRIVGSPGAPFQATDPHLTDAPPGRYSSLHPALLQTAAQLAPNEKGKGADADDRRVTFASPETSKSPTDS</sequence>
<feature type="compositionally biased region" description="Polar residues" evidence="1">
    <location>
        <begin position="107"/>
        <end position="117"/>
    </location>
</feature>
<name>A0ABD1XJK8_9MARC</name>
<reference evidence="2 3" key="1">
    <citation type="submission" date="2024-09" db="EMBL/GenBank/DDBJ databases">
        <title>Chromosome-scale assembly of Riccia fluitans.</title>
        <authorList>
            <person name="Paukszto L."/>
            <person name="Sawicki J."/>
            <person name="Karawczyk K."/>
            <person name="Piernik-Szablinska J."/>
            <person name="Szczecinska M."/>
            <person name="Mazdziarz M."/>
        </authorList>
    </citation>
    <scope>NUCLEOTIDE SEQUENCE [LARGE SCALE GENOMIC DNA]</scope>
    <source>
        <strain evidence="2">Rf_01</strain>
        <tissue evidence="2">Aerial parts of the thallus</tissue>
    </source>
</reference>
<dbReference type="Proteomes" id="UP001605036">
    <property type="component" value="Unassembled WGS sequence"/>
</dbReference>
<evidence type="ECO:0000313" key="2">
    <source>
        <dbReference type="EMBL" id="KAL2608883.1"/>
    </source>
</evidence>
<organism evidence="2 3">
    <name type="scientific">Riccia fluitans</name>
    <dbReference type="NCBI Taxonomy" id="41844"/>
    <lineage>
        <taxon>Eukaryota</taxon>
        <taxon>Viridiplantae</taxon>
        <taxon>Streptophyta</taxon>
        <taxon>Embryophyta</taxon>
        <taxon>Marchantiophyta</taxon>
        <taxon>Marchantiopsida</taxon>
        <taxon>Marchantiidae</taxon>
        <taxon>Marchantiales</taxon>
        <taxon>Ricciaceae</taxon>
        <taxon>Riccia</taxon>
    </lineage>
</organism>
<dbReference type="EMBL" id="JBHFFA010000008">
    <property type="protein sequence ID" value="KAL2608883.1"/>
    <property type="molecule type" value="Genomic_DNA"/>
</dbReference>
<evidence type="ECO:0000256" key="1">
    <source>
        <dbReference type="SAM" id="MobiDB-lite"/>
    </source>
</evidence>
<protein>
    <submittedName>
        <fullName evidence="2">Uncharacterized protein</fullName>
    </submittedName>
</protein>
<comment type="caution">
    <text evidence="2">The sequence shown here is derived from an EMBL/GenBank/DDBJ whole genome shotgun (WGS) entry which is preliminary data.</text>
</comment>
<evidence type="ECO:0000313" key="3">
    <source>
        <dbReference type="Proteomes" id="UP001605036"/>
    </source>
</evidence>
<proteinExistence type="predicted"/>
<accession>A0ABD1XJK8</accession>
<keyword evidence="3" id="KW-1185">Reference proteome</keyword>
<gene>
    <name evidence="2" type="ORF">R1flu_027456</name>
</gene>
<feature type="compositionally biased region" description="Basic and acidic residues" evidence="1">
    <location>
        <begin position="91"/>
        <end position="103"/>
    </location>
</feature>